<sequence length="229" mass="26387">MLDFYAKEVLREIADMGGSLCEEEPHLYSVADIEECPHRRWITITDVIKNKYLEDYYHSVVDSSSNKNQAIEDVCSHMIHLVLGGVVTSYMLSGRVWEVCPGNILLRTHVLGGFDRYGAVRARVRVLKDDPYVTQLQSYLVIPTEEDMADWTMVQAQESLIPIMEEISRLSGLSESICWGPLHGLINGYAKLAMHRYPRKQEQVERRMHCIYESCERLGLPLKRRVSRL</sequence>
<protein>
    <submittedName>
        <fullName evidence="1">Uncharacterized protein</fullName>
    </submittedName>
</protein>
<evidence type="ECO:0000313" key="1">
    <source>
        <dbReference type="EMBL" id="PZP89989.1"/>
    </source>
</evidence>
<organism evidence="1 2">
    <name type="scientific">Lawsonella clevelandensis</name>
    <dbReference type="NCBI Taxonomy" id="1528099"/>
    <lineage>
        <taxon>Bacteria</taxon>
        <taxon>Bacillati</taxon>
        <taxon>Actinomycetota</taxon>
        <taxon>Actinomycetes</taxon>
        <taxon>Mycobacteriales</taxon>
        <taxon>Lawsonellaceae</taxon>
        <taxon>Lawsonella</taxon>
    </lineage>
</organism>
<dbReference type="Proteomes" id="UP000248606">
    <property type="component" value="Unassembled WGS sequence"/>
</dbReference>
<gene>
    <name evidence="1" type="ORF">DI579_02225</name>
</gene>
<reference evidence="1 2" key="1">
    <citation type="submission" date="2017-08" db="EMBL/GenBank/DDBJ databases">
        <title>Infants hospitalized years apart are colonized by the same room-sourced microbial strains.</title>
        <authorList>
            <person name="Brooks B."/>
            <person name="Olm M.R."/>
            <person name="Firek B.A."/>
            <person name="Baker R."/>
            <person name="Thomas B.C."/>
            <person name="Morowitz M.J."/>
            <person name="Banfield J.F."/>
        </authorList>
    </citation>
    <scope>NUCLEOTIDE SEQUENCE [LARGE SCALE GENOMIC DNA]</scope>
    <source>
        <strain evidence="1">S2_006_000_R1_57</strain>
    </source>
</reference>
<proteinExistence type="predicted"/>
<comment type="caution">
    <text evidence="1">The sequence shown here is derived from an EMBL/GenBank/DDBJ whole genome shotgun (WGS) entry which is preliminary data.</text>
</comment>
<dbReference type="AlphaFoldDB" id="A0A2W5KL99"/>
<dbReference type="EMBL" id="QFOZ01000001">
    <property type="protein sequence ID" value="PZP89989.1"/>
    <property type="molecule type" value="Genomic_DNA"/>
</dbReference>
<evidence type="ECO:0000313" key="2">
    <source>
        <dbReference type="Proteomes" id="UP000248606"/>
    </source>
</evidence>
<name>A0A2W5KL99_9ACTN</name>
<dbReference type="RefSeq" id="WP_303678612.1">
    <property type="nucleotide sequence ID" value="NZ_CAKZIO010000003.1"/>
</dbReference>
<accession>A0A2W5KL99</accession>